<feature type="compositionally biased region" description="Basic and acidic residues" evidence="2">
    <location>
        <begin position="1114"/>
        <end position="1143"/>
    </location>
</feature>
<reference evidence="4" key="1">
    <citation type="submission" date="2025-08" db="UniProtKB">
        <authorList>
            <consortium name="RefSeq"/>
        </authorList>
    </citation>
    <scope>IDENTIFICATION</scope>
</reference>
<feature type="region of interest" description="Disordered" evidence="2">
    <location>
        <begin position="279"/>
        <end position="306"/>
    </location>
</feature>
<evidence type="ECO:0000256" key="2">
    <source>
        <dbReference type="SAM" id="MobiDB-lite"/>
    </source>
</evidence>
<feature type="region of interest" description="Disordered" evidence="2">
    <location>
        <begin position="1251"/>
        <end position="1301"/>
    </location>
</feature>
<feature type="region of interest" description="Disordered" evidence="2">
    <location>
        <begin position="321"/>
        <end position="397"/>
    </location>
</feature>
<feature type="compositionally biased region" description="Basic and acidic residues" evidence="2">
    <location>
        <begin position="671"/>
        <end position="728"/>
    </location>
</feature>
<feature type="region of interest" description="Disordered" evidence="2">
    <location>
        <begin position="639"/>
        <end position="810"/>
    </location>
</feature>
<feature type="compositionally biased region" description="Basic and acidic residues" evidence="2">
    <location>
        <begin position="797"/>
        <end position="810"/>
    </location>
</feature>
<gene>
    <name evidence="4" type="primary">LOC106584602</name>
</gene>
<feature type="compositionally biased region" description="Basic and acidic residues" evidence="2">
    <location>
        <begin position="588"/>
        <end position="599"/>
    </location>
</feature>
<feature type="region of interest" description="Disordered" evidence="2">
    <location>
        <begin position="1338"/>
        <end position="1357"/>
    </location>
</feature>
<feature type="compositionally biased region" description="Basic and acidic residues" evidence="2">
    <location>
        <begin position="848"/>
        <end position="857"/>
    </location>
</feature>
<protein>
    <submittedName>
        <fullName evidence="4">Trichohyalin isoform X2</fullName>
    </submittedName>
</protein>
<feature type="region of interest" description="Disordered" evidence="2">
    <location>
        <begin position="1051"/>
        <end position="1201"/>
    </location>
</feature>
<feature type="compositionally biased region" description="Basic and acidic residues" evidence="2">
    <location>
        <begin position="486"/>
        <end position="500"/>
    </location>
</feature>
<name>A0ABM3DUC8_SALSA</name>
<feature type="compositionally biased region" description="Basic and acidic residues" evidence="2">
    <location>
        <begin position="1051"/>
        <end position="1060"/>
    </location>
</feature>
<keyword evidence="3" id="KW-1185">Reference proteome</keyword>
<feature type="compositionally biased region" description="Basic and acidic residues" evidence="2">
    <location>
        <begin position="989"/>
        <end position="1011"/>
    </location>
</feature>
<feature type="compositionally biased region" description="Acidic residues" evidence="2">
    <location>
        <begin position="1061"/>
        <end position="1074"/>
    </location>
</feature>
<feature type="compositionally biased region" description="Basic and acidic residues" evidence="2">
    <location>
        <begin position="205"/>
        <end position="219"/>
    </location>
</feature>
<dbReference type="Proteomes" id="UP001652741">
    <property type="component" value="Chromosome ssa23"/>
</dbReference>
<feature type="region of interest" description="Disordered" evidence="2">
    <location>
        <begin position="974"/>
        <end position="1011"/>
    </location>
</feature>
<feature type="coiled-coil region" evidence="1">
    <location>
        <begin position="61"/>
        <end position="137"/>
    </location>
</feature>
<feature type="compositionally biased region" description="Acidic residues" evidence="2">
    <location>
        <begin position="639"/>
        <end position="670"/>
    </location>
</feature>
<feature type="region of interest" description="Disordered" evidence="2">
    <location>
        <begin position="167"/>
        <end position="232"/>
    </location>
</feature>
<feature type="compositionally biased region" description="Polar residues" evidence="2">
    <location>
        <begin position="729"/>
        <end position="741"/>
    </location>
</feature>
<feature type="compositionally biased region" description="Basic and acidic residues" evidence="2">
    <location>
        <begin position="1287"/>
        <end position="1301"/>
    </location>
</feature>
<feature type="compositionally biased region" description="Basic and acidic residues" evidence="2">
    <location>
        <begin position="1075"/>
        <end position="1090"/>
    </location>
</feature>
<feature type="compositionally biased region" description="Acidic residues" evidence="2">
    <location>
        <begin position="858"/>
        <end position="881"/>
    </location>
</feature>
<dbReference type="GeneID" id="106584602"/>
<feature type="compositionally biased region" description="Polar residues" evidence="2">
    <location>
        <begin position="1170"/>
        <end position="1179"/>
    </location>
</feature>
<dbReference type="RefSeq" id="XP_045562415.1">
    <property type="nucleotide sequence ID" value="XM_045706459.1"/>
</dbReference>
<keyword evidence="1" id="KW-0175">Coiled coil</keyword>
<feature type="compositionally biased region" description="Basic and acidic residues" evidence="2">
    <location>
        <begin position="1150"/>
        <end position="1163"/>
    </location>
</feature>
<evidence type="ECO:0000313" key="4">
    <source>
        <dbReference type="RefSeq" id="XP_045562415.1"/>
    </source>
</evidence>
<feature type="region of interest" description="Disordered" evidence="2">
    <location>
        <begin position="457"/>
        <end position="599"/>
    </location>
</feature>
<feature type="compositionally biased region" description="Basic and acidic residues" evidence="2">
    <location>
        <begin position="760"/>
        <end position="790"/>
    </location>
</feature>
<evidence type="ECO:0000313" key="3">
    <source>
        <dbReference type="Proteomes" id="UP001652741"/>
    </source>
</evidence>
<feature type="compositionally biased region" description="Basic and acidic residues" evidence="2">
    <location>
        <begin position="530"/>
        <end position="579"/>
    </location>
</feature>
<feature type="region of interest" description="Disordered" evidence="2">
    <location>
        <begin position="826"/>
        <end position="886"/>
    </location>
</feature>
<organism evidence="3 4">
    <name type="scientific">Salmo salar</name>
    <name type="common">Atlantic salmon</name>
    <dbReference type="NCBI Taxonomy" id="8030"/>
    <lineage>
        <taxon>Eukaryota</taxon>
        <taxon>Metazoa</taxon>
        <taxon>Chordata</taxon>
        <taxon>Craniata</taxon>
        <taxon>Vertebrata</taxon>
        <taxon>Euteleostomi</taxon>
        <taxon>Actinopterygii</taxon>
        <taxon>Neopterygii</taxon>
        <taxon>Teleostei</taxon>
        <taxon>Protacanthopterygii</taxon>
        <taxon>Salmoniformes</taxon>
        <taxon>Salmonidae</taxon>
        <taxon>Salmoninae</taxon>
        <taxon>Salmo</taxon>
    </lineage>
</organism>
<feature type="compositionally biased region" description="Basic and acidic residues" evidence="2">
    <location>
        <begin position="457"/>
        <end position="473"/>
    </location>
</feature>
<sequence length="1394" mass="163455">MEVHSIGQSDWHVEVGLLRKEVGLLKQWACMEETRRIERQKMEMYGEERQQQDYQYLEINREKVLKEVERDRLERMKMEEKKELAKINQMKDEELLLMDIRMREREREMEEERRRFKKTSERQKVEKRMELQKKRQKERDEWEISENKRMEEWEEFYWKEEDIRKEEGGMKAERKAKRMVEEGKRKMGEEQQMLKKQARLTETLSDGKRRDLEERKEDENNMGEKCVEEARERDRRELLKEKRWRQIAEENLTHMEKQMMEREGERKRELECQIREEMRKREEERKHEEEMKMRKLEEDLMKEKRQRQIAEENMTHMEKQMRELEEREEEKKREFESQIREEKRKHEEEMKMRKLEDMKNEMFGKMRELEERKRELESQIKEEERKHEEEMKMRKLEDMKNEMFGKLRELEERMIKMEKQHAANTMMEEENEERKRVEDTARMKELKKTALDVWEFHFGSDECPKTDDSKNEETPDSDTAIVKTTKKVEKENSADEKKDNSVGVRQDSDTSVIEEINPKHEERDGDQDDDSKSDGKKYRSDAECSDGDDSKSAKTHQKKTDKEKNETMEALLTEEKGNSSDDDDDDFTEMKQKDGHKNMLVEEKVATNYCQNNQPSEVKVQNDLAGDMDWSESDYSEIEEIIDGDTEDISEEIKETDEEEEVEENTDIESDERTGRNVIRSECDDDKSGKPNMKKDMVDKDNTDNNVEKDKTTQSNTKREEGERKEGQSQDTETYKTNGATESDELTLAPGKGADSNDSESVKSNKEKEKDDQKDKGQLESQEEKKEDRILAGAEGETQHPQEDQSEMCKDFSIFAATTVKIQGPGEDQLAIEGKTNDSQTDQADQAAKVKGEKDLDIDWSENDSETEEMTSDFEIDEETDQPATCGDYSISVTAEVNKTQDPDKDQPAKLKDLSVLAAAGGKTQDSAKVKGEKDLDINVDWSETDYSCSDDEFTSEEIYPMDEEKGLLQLQTDGNTNEIGGETTDSDDFQRHRINSEKDEKDGYEKKEVVQENQRAKCKDFSIFSAGAQVTHSQCKDLSGFSAARDKFKGENDLDRDWLESDNSEIEEVIESDSEIKEIHQIEERKEKDEEQTDDLQSKRKTEKCDEETTDSSDDKSEKTNVKIDKEMRHEDITDHTLEKTDFSIFAEEEVKPQDPREDQPAKCKAGGKTQNTQTDQATKVKGEQDLDIDTDWSESDLDSDDEFITEEVWQKWKEDNEKKRQNKDYTVTPLRNTDRIDGEISREKIGKINQEQRAAAEGKNQNPQTYQPVKVKGENDLTSAGMNQEKTEIEVVQRSRQEQPAKCKDYSIFTASGLKSKDPHDQQPVKCKDYSIFSVGQQRVAQPPPAHKNKTTSHRKDVSIFAAGKNHLAKVLKPLVCKKAECIVPDVFLAKK</sequence>
<accession>A0ABM3DUC8</accession>
<feature type="compositionally biased region" description="Basic and acidic residues" evidence="2">
    <location>
        <begin position="167"/>
        <end position="193"/>
    </location>
</feature>
<evidence type="ECO:0000256" key="1">
    <source>
        <dbReference type="SAM" id="Coils"/>
    </source>
</evidence>
<feature type="compositionally biased region" description="Acidic residues" evidence="2">
    <location>
        <begin position="1187"/>
        <end position="1201"/>
    </location>
</feature>
<proteinExistence type="predicted"/>